<feature type="domain" description="CheR-type methyltransferase" evidence="6">
    <location>
        <begin position="5"/>
        <end position="276"/>
    </location>
</feature>
<dbReference type="Gene3D" id="1.10.155.10">
    <property type="entry name" value="Chemotaxis receptor methyltransferase CheR, N-terminal domain"/>
    <property type="match status" value="1"/>
</dbReference>
<dbReference type="InterPro" id="IPR050903">
    <property type="entry name" value="Bact_Chemotaxis_MeTrfase"/>
</dbReference>
<dbReference type="SUPFAM" id="SSF47757">
    <property type="entry name" value="Chemotaxis receptor methyltransferase CheR, N-terminal domain"/>
    <property type="match status" value="1"/>
</dbReference>
<accession>A0ABV6G105</accession>
<evidence type="ECO:0000256" key="4">
    <source>
        <dbReference type="ARBA" id="ARBA00022691"/>
    </source>
</evidence>
<dbReference type="InterPro" id="IPR022641">
    <property type="entry name" value="CheR_N"/>
</dbReference>
<reference evidence="7 8" key="1">
    <citation type="submission" date="2024-09" db="EMBL/GenBank/DDBJ databases">
        <authorList>
            <person name="Sun Q."/>
            <person name="Mori K."/>
        </authorList>
    </citation>
    <scope>NUCLEOTIDE SEQUENCE [LARGE SCALE GENOMIC DNA]</scope>
    <source>
        <strain evidence="7 8">CCM 7415</strain>
    </source>
</reference>
<keyword evidence="3 5" id="KW-0808">Transferase</keyword>
<dbReference type="Pfam" id="PF03705">
    <property type="entry name" value="CheR_N"/>
    <property type="match status" value="1"/>
</dbReference>
<dbReference type="EC" id="2.1.1.80" evidence="5"/>
<sequence>MEEVAESRDLRLTDEDFERVRRLIHERAGIALAMHKKEMVYSRLARRVRTLGMMQFKKYLDMLDGHAEAKEWEHFVNALTTNLTSFFREAHHFPILADHIRDRKEPVKIWCCAASTGEEPWSLAMTVSDALGSAAQNAIITATDIDTRALAVASEGIYPLNQVEKLPSETLKKFFMRGTGARTGVARVNPKIFPMVRFKSLNLLGPRWDLEGPFDAIFCRNVMIYFEKETQKKILERFAPLLKSDGLLFAGHSENFTYLTDAFKLRGHTVYGLGKTGR</sequence>
<protein>
    <recommendedName>
        <fullName evidence="5">Chemotaxis protein methyltransferase</fullName>
        <ecNumber evidence="5">2.1.1.80</ecNumber>
    </recommendedName>
</protein>
<dbReference type="Gene3D" id="3.40.50.150">
    <property type="entry name" value="Vaccinia Virus protein VP39"/>
    <property type="match status" value="1"/>
</dbReference>
<dbReference type="SMART" id="SM00138">
    <property type="entry name" value="MeTrc"/>
    <property type="match status" value="1"/>
</dbReference>
<evidence type="ECO:0000259" key="6">
    <source>
        <dbReference type="PROSITE" id="PS50123"/>
    </source>
</evidence>
<dbReference type="InterPro" id="IPR026024">
    <property type="entry name" value="Chemotaxis_MeTrfase_CheR"/>
</dbReference>
<dbReference type="InterPro" id="IPR036804">
    <property type="entry name" value="CheR_N_sf"/>
</dbReference>
<dbReference type="GO" id="GO:0008168">
    <property type="term" value="F:methyltransferase activity"/>
    <property type="evidence" value="ECO:0007669"/>
    <property type="project" value="UniProtKB-KW"/>
</dbReference>
<dbReference type="GO" id="GO:0032259">
    <property type="term" value="P:methylation"/>
    <property type="evidence" value="ECO:0007669"/>
    <property type="project" value="UniProtKB-KW"/>
</dbReference>
<dbReference type="PRINTS" id="PR00996">
    <property type="entry name" value="CHERMTFRASE"/>
</dbReference>
<comment type="catalytic activity">
    <reaction evidence="1 5">
        <text>L-glutamyl-[protein] + S-adenosyl-L-methionine = [protein]-L-glutamate 5-O-methyl ester + S-adenosyl-L-homocysteine</text>
        <dbReference type="Rhea" id="RHEA:24452"/>
        <dbReference type="Rhea" id="RHEA-COMP:10208"/>
        <dbReference type="Rhea" id="RHEA-COMP:10311"/>
        <dbReference type="ChEBI" id="CHEBI:29973"/>
        <dbReference type="ChEBI" id="CHEBI:57856"/>
        <dbReference type="ChEBI" id="CHEBI:59789"/>
        <dbReference type="ChEBI" id="CHEBI:82795"/>
        <dbReference type="EC" id="2.1.1.80"/>
    </reaction>
</comment>
<dbReference type="PANTHER" id="PTHR24422:SF19">
    <property type="entry name" value="CHEMOTAXIS PROTEIN METHYLTRANSFERASE"/>
    <property type="match status" value="1"/>
</dbReference>
<evidence type="ECO:0000256" key="3">
    <source>
        <dbReference type="ARBA" id="ARBA00022679"/>
    </source>
</evidence>
<dbReference type="Pfam" id="PF01739">
    <property type="entry name" value="CheR"/>
    <property type="match status" value="1"/>
</dbReference>
<proteinExistence type="predicted"/>
<gene>
    <name evidence="7" type="ORF">ACFFHW_04885</name>
</gene>
<comment type="caution">
    <text evidence="7">The sequence shown here is derived from an EMBL/GenBank/DDBJ whole genome shotgun (WGS) entry which is preliminary data.</text>
</comment>
<organism evidence="7 8">
    <name type="scientific">Kushneria aurantia</name>
    <dbReference type="NCBI Taxonomy" id="504092"/>
    <lineage>
        <taxon>Bacteria</taxon>
        <taxon>Pseudomonadati</taxon>
        <taxon>Pseudomonadota</taxon>
        <taxon>Gammaproteobacteria</taxon>
        <taxon>Oceanospirillales</taxon>
        <taxon>Halomonadaceae</taxon>
        <taxon>Kushneria</taxon>
    </lineage>
</organism>
<dbReference type="InterPro" id="IPR000780">
    <property type="entry name" value="CheR_MeTrfase"/>
</dbReference>
<dbReference type="PROSITE" id="PS50123">
    <property type="entry name" value="CHER"/>
    <property type="match status" value="1"/>
</dbReference>
<dbReference type="SUPFAM" id="SSF53335">
    <property type="entry name" value="S-adenosyl-L-methionine-dependent methyltransferases"/>
    <property type="match status" value="1"/>
</dbReference>
<dbReference type="CDD" id="cd02440">
    <property type="entry name" value="AdoMet_MTases"/>
    <property type="match status" value="1"/>
</dbReference>
<evidence type="ECO:0000313" key="8">
    <source>
        <dbReference type="Proteomes" id="UP001589814"/>
    </source>
</evidence>
<evidence type="ECO:0000256" key="1">
    <source>
        <dbReference type="ARBA" id="ARBA00001541"/>
    </source>
</evidence>
<dbReference type="InterPro" id="IPR022642">
    <property type="entry name" value="CheR_C"/>
</dbReference>
<keyword evidence="2 5" id="KW-0489">Methyltransferase</keyword>
<comment type="function">
    <text evidence="5">Methylation of the membrane-bound methyl-accepting chemotaxis proteins (MCP) to form gamma-glutamyl methyl ester residues in MCP.</text>
</comment>
<dbReference type="PIRSF" id="PIRSF000410">
    <property type="entry name" value="CheR"/>
    <property type="match status" value="1"/>
</dbReference>
<evidence type="ECO:0000256" key="5">
    <source>
        <dbReference type="PIRNR" id="PIRNR000410"/>
    </source>
</evidence>
<name>A0ABV6G105_9GAMM</name>
<dbReference type="InterPro" id="IPR029063">
    <property type="entry name" value="SAM-dependent_MTases_sf"/>
</dbReference>
<evidence type="ECO:0000313" key="7">
    <source>
        <dbReference type="EMBL" id="MFC0267337.1"/>
    </source>
</evidence>
<dbReference type="Proteomes" id="UP001589814">
    <property type="component" value="Unassembled WGS sequence"/>
</dbReference>
<evidence type="ECO:0000256" key="2">
    <source>
        <dbReference type="ARBA" id="ARBA00022603"/>
    </source>
</evidence>
<keyword evidence="8" id="KW-1185">Reference proteome</keyword>
<dbReference type="PANTHER" id="PTHR24422">
    <property type="entry name" value="CHEMOTAXIS PROTEIN METHYLTRANSFERASE"/>
    <property type="match status" value="1"/>
</dbReference>
<dbReference type="RefSeq" id="WP_019952192.1">
    <property type="nucleotide sequence ID" value="NZ_JBHLVX010000017.1"/>
</dbReference>
<keyword evidence="4 5" id="KW-0949">S-adenosyl-L-methionine</keyword>
<dbReference type="EMBL" id="JBHLVX010000017">
    <property type="protein sequence ID" value="MFC0267337.1"/>
    <property type="molecule type" value="Genomic_DNA"/>
</dbReference>